<dbReference type="InterPro" id="IPR005249">
    <property type="entry name" value="YqeK"/>
</dbReference>
<dbReference type="Gene3D" id="1.10.3210.10">
    <property type="entry name" value="Hypothetical protein af1432"/>
    <property type="match status" value="1"/>
</dbReference>
<name>A0A1W1UHK0_DESTI</name>
<evidence type="ECO:0000256" key="3">
    <source>
        <dbReference type="ARBA" id="ARBA00022741"/>
    </source>
</evidence>
<dbReference type="SMART" id="SM00471">
    <property type="entry name" value="HDc"/>
    <property type="match status" value="1"/>
</dbReference>
<dbReference type="GO" id="GO:0000166">
    <property type="term" value="F:nucleotide binding"/>
    <property type="evidence" value="ECO:0007669"/>
    <property type="project" value="UniProtKB-KW"/>
</dbReference>
<evidence type="ECO:0000313" key="9">
    <source>
        <dbReference type="Proteomes" id="UP000192731"/>
    </source>
</evidence>
<evidence type="ECO:0000256" key="1">
    <source>
        <dbReference type="ARBA" id="ARBA00012506"/>
    </source>
</evidence>
<dbReference type="PROSITE" id="PS51831">
    <property type="entry name" value="HD"/>
    <property type="match status" value="1"/>
</dbReference>
<accession>A0A1W1UHK0</accession>
<dbReference type="EC" id="3.6.1.41" evidence="1"/>
<evidence type="ECO:0000256" key="2">
    <source>
        <dbReference type="ARBA" id="ARBA00022723"/>
    </source>
</evidence>
<evidence type="ECO:0000256" key="5">
    <source>
        <dbReference type="ARBA" id="ARBA00023004"/>
    </source>
</evidence>
<keyword evidence="5" id="KW-0408">Iron</keyword>
<reference evidence="8 9" key="1">
    <citation type="submission" date="2017-04" db="EMBL/GenBank/DDBJ databases">
        <authorList>
            <person name="Afonso C.L."/>
            <person name="Miller P.J."/>
            <person name="Scott M.A."/>
            <person name="Spackman E."/>
            <person name="Goraichik I."/>
            <person name="Dimitrov K.M."/>
            <person name="Suarez D.L."/>
            <person name="Swayne D.E."/>
        </authorList>
    </citation>
    <scope>NUCLEOTIDE SEQUENCE [LARGE SCALE GENOMIC DNA]</scope>
    <source>
        <strain evidence="8 9">DSM 11270</strain>
    </source>
</reference>
<proteinExistence type="predicted"/>
<gene>
    <name evidence="8" type="ORF">SAMN00017405_0857</name>
</gene>
<feature type="domain" description="HD" evidence="7">
    <location>
        <begin position="16"/>
        <end position="131"/>
    </location>
</feature>
<evidence type="ECO:0000259" key="7">
    <source>
        <dbReference type="PROSITE" id="PS51831"/>
    </source>
</evidence>
<dbReference type="OrthoDB" id="5295945at2"/>
<keyword evidence="3" id="KW-0547">Nucleotide-binding</keyword>
<comment type="catalytic activity">
    <reaction evidence="6">
        <text>P(1),P(4)-bis(5'-adenosyl) tetraphosphate + H2O = 2 ADP + 2 H(+)</text>
        <dbReference type="Rhea" id="RHEA:24252"/>
        <dbReference type="ChEBI" id="CHEBI:15377"/>
        <dbReference type="ChEBI" id="CHEBI:15378"/>
        <dbReference type="ChEBI" id="CHEBI:58141"/>
        <dbReference type="ChEBI" id="CHEBI:456216"/>
        <dbReference type="EC" id="3.6.1.41"/>
    </reaction>
</comment>
<dbReference type="EMBL" id="FWWT01000005">
    <property type="protein sequence ID" value="SMB80291.1"/>
    <property type="molecule type" value="Genomic_DNA"/>
</dbReference>
<dbReference type="InterPro" id="IPR006674">
    <property type="entry name" value="HD_domain"/>
</dbReference>
<keyword evidence="4 8" id="KW-0378">Hydrolase</keyword>
<dbReference type="InterPro" id="IPR003607">
    <property type="entry name" value="HD/PDEase_dom"/>
</dbReference>
<dbReference type="GO" id="GO:0008803">
    <property type="term" value="F:bis(5'-nucleosyl)-tetraphosphatase (symmetrical) activity"/>
    <property type="evidence" value="ECO:0007669"/>
    <property type="project" value="UniProtKB-EC"/>
</dbReference>
<dbReference type="Pfam" id="PF01966">
    <property type="entry name" value="HD"/>
    <property type="match status" value="1"/>
</dbReference>
<dbReference type="InterPro" id="IPR051094">
    <property type="entry name" value="Diverse_Catalytic_Enzymes"/>
</dbReference>
<organism evidence="8 9">
    <name type="scientific">Desulfonispora thiosulfatigenes DSM 11270</name>
    <dbReference type="NCBI Taxonomy" id="656914"/>
    <lineage>
        <taxon>Bacteria</taxon>
        <taxon>Bacillati</taxon>
        <taxon>Bacillota</taxon>
        <taxon>Clostridia</taxon>
        <taxon>Eubacteriales</taxon>
        <taxon>Peptococcaceae</taxon>
        <taxon>Desulfonispora</taxon>
    </lineage>
</organism>
<dbReference type="CDD" id="cd00077">
    <property type="entry name" value="HDc"/>
    <property type="match status" value="1"/>
</dbReference>
<dbReference type="PANTHER" id="PTHR35795:SF1">
    <property type="entry name" value="BIS(5'-NUCLEOSYL)-TETRAPHOSPHATASE, SYMMETRICAL"/>
    <property type="match status" value="1"/>
</dbReference>
<evidence type="ECO:0000313" key="8">
    <source>
        <dbReference type="EMBL" id="SMB80291.1"/>
    </source>
</evidence>
<dbReference type="RefSeq" id="WP_084051959.1">
    <property type="nucleotide sequence ID" value="NZ_FWWT01000005.1"/>
</dbReference>
<dbReference type="PANTHER" id="PTHR35795">
    <property type="entry name" value="SLR1885 PROTEIN"/>
    <property type="match status" value="1"/>
</dbReference>
<keyword evidence="2" id="KW-0479">Metal-binding</keyword>
<keyword evidence="9" id="KW-1185">Reference proteome</keyword>
<dbReference type="AlphaFoldDB" id="A0A1W1UHK0"/>
<evidence type="ECO:0000256" key="4">
    <source>
        <dbReference type="ARBA" id="ARBA00022801"/>
    </source>
</evidence>
<dbReference type="Proteomes" id="UP000192731">
    <property type="component" value="Unassembled WGS sequence"/>
</dbReference>
<evidence type="ECO:0000256" key="6">
    <source>
        <dbReference type="ARBA" id="ARBA00049417"/>
    </source>
</evidence>
<dbReference type="NCBIfam" id="TIGR00488">
    <property type="entry name" value="bis(5'-nucleosyl)-tetraphosphatase (symmetrical) YqeK"/>
    <property type="match status" value="1"/>
</dbReference>
<dbReference type="GO" id="GO:0046872">
    <property type="term" value="F:metal ion binding"/>
    <property type="evidence" value="ECO:0007669"/>
    <property type="project" value="UniProtKB-KW"/>
</dbReference>
<sequence length="187" mass="21249">MNNYVEIIKKRLNSKRYLHSIGVAETAKELALINGVNPDKAYLAGLIHDYAKCLTDQELLNLAKNNNLIADDVEYKQPDLLHGPVGAFLLKRDHNILDESILRAVRYHTTGCADMDTLTKIIYIADYIEPNRVFNGVKEIRELAFRNLSIGVLNGLDNSLKFIIEKNKLIHPLSIAARNWIIENIRV</sequence>
<protein>
    <recommendedName>
        <fullName evidence="1">bis(5'-nucleosyl)-tetraphosphatase (symmetrical)</fullName>
        <ecNumber evidence="1">3.6.1.41</ecNumber>
    </recommendedName>
</protein>
<dbReference type="STRING" id="656914.SAMN00017405_0857"/>
<dbReference type="SUPFAM" id="SSF109604">
    <property type="entry name" value="HD-domain/PDEase-like"/>
    <property type="match status" value="1"/>
</dbReference>